<keyword evidence="12" id="KW-0472">Membrane</keyword>
<dbReference type="PANTHER" id="PTHR30040">
    <property type="entry name" value="THIAMINE BIOSYNTHESIS LIPOPROTEIN APBE"/>
    <property type="match status" value="1"/>
</dbReference>
<evidence type="ECO:0000256" key="2">
    <source>
        <dbReference type="ARBA" id="ARBA00011955"/>
    </source>
</evidence>
<dbReference type="PIRSF" id="PIRSF006268">
    <property type="entry name" value="ApbE"/>
    <property type="match status" value="1"/>
</dbReference>
<dbReference type="InterPro" id="IPR003374">
    <property type="entry name" value="ApbE-like_sf"/>
</dbReference>
<dbReference type="PANTHER" id="PTHR30040:SF2">
    <property type="entry name" value="FAD:PROTEIN FMN TRANSFERASE"/>
    <property type="match status" value="1"/>
</dbReference>
<evidence type="ECO:0000256" key="15">
    <source>
        <dbReference type="ARBA" id="ARBA00031306"/>
    </source>
</evidence>
<name>A0A5J6WJE0_MORMI</name>
<dbReference type="Proteomes" id="UP000327424">
    <property type="component" value="Chromosome"/>
</dbReference>
<dbReference type="Gene3D" id="3.10.520.10">
    <property type="entry name" value="ApbE-like domains"/>
    <property type="match status" value="1"/>
</dbReference>
<protein>
    <recommendedName>
        <fullName evidence="3 18">FAD:protein FMN transferase</fullName>
        <ecNumber evidence="2 18">2.7.1.180</ecNumber>
    </recommendedName>
    <alternativeName>
        <fullName evidence="15 18">Flavin transferase</fullName>
    </alternativeName>
</protein>
<comment type="cofactor">
    <cofactor evidence="19">
        <name>Mg(2+)</name>
        <dbReference type="ChEBI" id="CHEBI:18420"/>
    </cofactor>
    <cofactor evidence="19">
        <name>Mn(2+)</name>
        <dbReference type="ChEBI" id="CHEBI:29035"/>
    </cofactor>
    <text evidence="19">Magnesium. Can also use manganese.</text>
</comment>
<evidence type="ECO:0000256" key="9">
    <source>
        <dbReference type="ARBA" id="ARBA00022729"/>
    </source>
</evidence>
<evidence type="ECO:0000256" key="14">
    <source>
        <dbReference type="ARBA" id="ARBA00023288"/>
    </source>
</evidence>
<evidence type="ECO:0000256" key="4">
    <source>
        <dbReference type="ARBA" id="ARBA00022475"/>
    </source>
</evidence>
<comment type="subcellular location">
    <subcellularLocation>
        <location evidence="17">Cell inner membrane</location>
        <topology evidence="17">Lipid-anchor</topology>
        <orientation evidence="17">Periplasmic side</orientation>
    </subcellularLocation>
</comment>
<organism evidence="20 21">
    <name type="scientific">Moritella marina ATCC 15381</name>
    <dbReference type="NCBI Taxonomy" id="1202962"/>
    <lineage>
        <taxon>Bacteria</taxon>
        <taxon>Pseudomonadati</taxon>
        <taxon>Pseudomonadota</taxon>
        <taxon>Gammaproteobacteria</taxon>
        <taxon>Alteromonadales</taxon>
        <taxon>Moritellaceae</taxon>
        <taxon>Moritella</taxon>
    </lineage>
</organism>
<evidence type="ECO:0000256" key="11">
    <source>
        <dbReference type="ARBA" id="ARBA00022842"/>
    </source>
</evidence>
<evidence type="ECO:0000256" key="8">
    <source>
        <dbReference type="ARBA" id="ARBA00022723"/>
    </source>
</evidence>
<dbReference type="FunFam" id="3.10.520.10:FF:000001">
    <property type="entry name" value="FAD:protein FMN transferase"/>
    <property type="match status" value="1"/>
</dbReference>
<dbReference type="InterPro" id="IPR024932">
    <property type="entry name" value="ApbE"/>
</dbReference>
<dbReference type="GO" id="GO:0005886">
    <property type="term" value="C:plasma membrane"/>
    <property type="evidence" value="ECO:0007669"/>
    <property type="project" value="UniProtKB-SubCell"/>
</dbReference>
<keyword evidence="14" id="KW-0449">Lipoprotein</keyword>
<evidence type="ECO:0000256" key="1">
    <source>
        <dbReference type="ARBA" id="ARBA00008282"/>
    </source>
</evidence>
<evidence type="ECO:0000256" key="10">
    <source>
        <dbReference type="ARBA" id="ARBA00022827"/>
    </source>
</evidence>
<keyword evidence="21" id="KW-1185">Reference proteome</keyword>
<keyword evidence="13" id="KW-0564">Palmitate</keyword>
<evidence type="ECO:0000256" key="13">
    <source>
        <dbReference type="ARBA" id="ARBA00023139"/>
    </source>
</evidence>
<evidence type="ECO:0000256" key="16">
    <source>
        <dbReference type="ARBA" id="ARBA00048540"/>
    </source>
</evidence>
<keyword evidence="9" id="KW-0732">Signal</keyword>
<keyword evidence="10 18" id="KW-0274">FAD</keyword>
<evidence type="ECO:0000256" key="17">
    <source>
        <dbReference type="ARBA" id="ARBA00060485"/>
    </source>
</evidence>
<dbReference type="Pfam" id="PF02424">
    <property type="entry name" value="ApbE"/>
    <property type="match status" value="1"/>
</dbReference>
<dbReference type="EC" id="2.7.1.180" evidence="2 18"/>
<evidence type="ECO:0000256" key="7">
    <source>
        <dbReference type="ARBA" id="ARBA00022679"/>
    </source>
</evidence>
<sequence>MLYFKIINTKMQCIHSVHLKLTLQWITAITMSILMLGCSEPQRTNSTFKGQTMGTFYDIKVAHFPLTTSKQSSIHAEIDRRLEQINEQMSTYRPHSELSRFNLSPAINHFPVSKDTAKVVAESIRIHEITSGAFDITLGPLVNLWGFGPADVPQQKPTAKMIETTLSRVGIQHLNYTKKTLSKNIDGLYVDLSGIAKGYGADVIAEYLESLGIKNYIVGLGGDLRAKGINGNNLAWQIAIEKASTSAHSVQHVISVGTNAIVTSGSYRNYYDLNDERFSHTIDPITGLPAQHNLVSVTVIHPSAMTADGFATAFMAMGEEQAMALAKQQGLAVYMIYKSGDSFQEMFTEEFAPFFQRDLQ</sequence>
<keyword evidence="6 18" id="KW-0285">Flavoprotein</keyword>
<comment type="catalytic activity">
    <reaction evidence="16 18">
        <text>L-threonyl-[protein] + FAD = FMN-L-threonyl-[protein] + AMP + H(+)</text>
        <dbReference type="Rhea" id="RHEA:36847"/>
        <dbReference type="Rhea" id="RHEA-COMP:11060"/>
        <dbReference type="Rhea" id="RHEA-COMP:11061"/>
        <dbReference type="ChEBI" id="CHEBI:15378"/>
        <dbReference type="ChEBI" id="CHEBI:30013"/>
        <dbReference type="ChEBI" id="CHEBI:57692"/>
        <dbReference type="ChEBI" id="CHEBI:74257"/>
        <dbReference type="ChEBI" id="CHEBI:456215"/>
        <dbReference type="EC" id="2.7.1.180"/>
    </reaction>
</comment>
<dbReference type="OrthoDB" id="9778595at2"/>
<evidence type="ECO:0000256" key="19">
    <source>
        <dbReference type="PIRSR" id="PIRSR006268-2"/>
    </source>
</evidence>
<evidence type="ECO:0000256" key="12">
    <source>
        <dbReference type="ARBA" id="ARBA00023136"/>
    </source>
</evidence>
<keyword evidence="5" id="KW-0997">Cell inner membrane</keyword>
<feature type="binding site" evidence="19">
    <location>
        <position position="308"/>
    </location>
    <ligand>
        <name>Mg(2+)</name>
        <dbReference type="ChEBI" id="CHEBI:18420"/>
    </ligand>
</feature>
<dbReference type="SUPFAM" id="SSF143631">
    <property type="entry name" value="ApbE-like"/>
    <property type="match status" value="1"/>
</dbReference>
<proteinExistence type="inferred from homology"/>
<gene>
    <name evidence="20" type="ORF">FR932_10060</name>
</gene>
<keyword evidence="4" id="KW-1003">Cell membrane</keyword>
<dbReference type="AlphaFoldDB" id="A0A5J6WJE0"/>
<reference evidence="20 21" key="1">
    <citation type="submission" date="2019-09" db="EMBL/GenBank/DDBJ databases">
        <title>Hybrid Assembly of the complete Genome of the Deep-Sea Bacterium Moritella marina from long Nanopore and Illumina reads.</title>
        <authorList>
            <person name="Magin S."/>
            <person name="Georgoulis A."/>
            <person name="Papadimitriou K."/>
            <person name="Iliakis G."/>
            <person name="Vorgias C.E."/>
        </authorList>
    </citation>
    <scope>NUCLEOTIDE SEQUENCE [LARGE SCALE GENOMIC DNA]</scope>
    <source>
        <strain evidence="20 21">MP-1</strain>
    </source>
</reference>
<evidence type="ECO:0000256" key="5">
    <source>
        <dbReference type="ARBA" id="ARBA00022519"/>
    </source>
</evidence>
<keyword evidence="8 18" id="KW-0479">Metal-binding</keyword>
<evidence type="ECO:0000256" key="3">
    <source>
        <dbReference type="ARBA" id="ARBA00016337"/>
    </source>
</evidence>
<accession>A0A5J6WJE0</accession>
<keyword evidence="7 18" id="KW-0808">Transferase</keyword>
<dbReference type="KEGG" id="mmaa:FR932_10060"/>
<feature type="binding site" evidence="19">
    <location>
        <position position="312"/>
    </location>
    <ligand>
        <name>Mg(2+)</name>
        <dbReference type="ChEBI" id="CHEBI:18420"/>
    </ligand>
</feature>
<evidence type="ECO:0000256" key="18">
    <source>
        <dbReference type="PIRNR" id="PIRNR006268"/>
    </source>
</evidence>
<dbReference type="GO" id="GO:0046872">
    <property type="term" value="F:metal ion binding"/>
    <property type="evidence" value="ECO:0007669"/>
    <property type="project" value="UniProtKB-UniRule"/>
</dbReference>
<evidence type="ECO:0000313" key="21">
    <source>
        <dbReference type="Proteomes" id="UP000327424"/>
    </source>
</evidence>
<evidence type="ECO:0000313" key="20">
    <source>
        <dbReference type="EMBL" id="QFI38163.1"/>
    </source>
</evidence>
<dbReference type="EMBL" id="CP044399">
    <property type="protein sequence ID" value="QFI38163.1"/>
    <property type="molecule type" value="Genomic_DNA"/>
</dbReference>
<comment type="similarity">
    <text evidence="1 18">Belongs to the ApbE family.</text>
</comment>
<dbReference type="GO" id="GO:0016740">
    <property type="term" value="F:transferase activity"/>
    <property type="evidence" value="ECO:0007669"/>
    <property type="project" value="UniProtKB-UniRule"/>
</dbReference>
<evidence type="ECO:0000256" key="6">
    <source>
        <dbReference type="ARBA" id="ARBA00022630"/>
    </source>
</evidence>
<feature type="binding site" evidence="19">
    <location>
        <position position="194"/>
    </location>
    <ligand>
        <name>Mg(2+)</name>
        <dbReference type="ChEBI" id="CHEBI:18420"/>
    </ligand>
</feature>
<keyword evidence="11 18" id="KW-0460">Magnesium</keyword>